<evidence type="ECO:0000256" key="5">
    <source>
        <dbReference type="HAMAP-Rule" id="MF_00765"/>
    </source>
</evidence>
<comment type="subcellular location">
    <subcellularLocation>
        <location evidence="5">Cytoplasm</location>
    </subcellularLocation>
    <text evidence="5">Associates with late stage pre-50S ribosomal subunits.</text>
</comment>
<gene>
    <name evidence="6" type="primary">yjgA</name>
    <name evidence="5" type="synonym">darP</name>
    <name evidence="6" type="ORF">ACFOX3_14705</name>
</gene>
<evidence type="ECO:0000313" key="7">
    <source>
        <dbReference type="Proteomes" id="UP001595840"/>
    </source>
</evidence>
<comment type="similarity">
    <text evidence="5">Belongs to the DarP family.</text>
</comment>
<evidence type="ECO:0000256" key="3">
    <source>
        <dbReference type="ARBA" id="ARBA00022730"/>
    </source>
</evidence>
<dbReference type="InterPro" id="IPR023153">
    <property type="entry name" value="DarP_sf"/>
</dbReference>
<comment type="caution">
    <text evidence="6">The sequence shown here is derived from an EMBL/GenBank/DDBJ whole genome shotgun (WGS) entry which is preliminary data.</text>
</comment>
<keyword evidence="1 5" id="KW-0963">Cytoplasm</keyword>
<organism evidence="6 7">
    <name type="scientific">Simiduia curdlanivorans</name>
    <dbReference type="NCBI Taxonomy" id="1492769"/>
    <lineage>
        <taxon>Bacteria</taxon>
        <taxon>Pseudomonadati</taxon>
        <taxon>Pseudomonadota</taxon>
        <taxon>Gammaproteobacteria</taxon>
        <taxon>Cellvibrionales</taxon>
        <taxon>Cellvibrionaceae</taxon>
        <taxon>Simiduia</taxon>
    </lineage>
</organism>
<sequence length="177" mass="20123">MANHDPADDLLDGEELPKSRTQIKNEATALQQLGAKLCDLNKDQLSKIPLPETLQLAIVEMGRIKTNSAKRRHMQFIGRLMREADHEAIAAAYQGLMQVSEQHVLQQHLAERWRDRFIADGDDAINEFMLDYPQADRQQLRQLVRTAKSELERSKPPAAARKVFRAIRDTIVSSSLV</sequence>
<dbReference type="Proteomes" id="UP001595840">
    <property type="component" value="Unassembled WGS sequence"/>
</dbReference>
<proteinExistence type="inferred from homology"/>
<dbReference type="RefSeq" id="WP_290261473.1">
    <property type="nucleotide sequence ID" value="NZ_JAUFQG010000004.1"/>
</dbReference>
<dbReference type="PIRSF" id="PIRSF016183">
    <property type="entry name" value="UCP016183"/>
    <property type="match status" value="1"/>
</dbReference>
<evidence type="ECO:0000256" key="1">
    <source>
        <dbReference type="ARBA" id="ARBA00022490"/>
    </source>
</evidence>
<accession>A0ABV8V794</accession>
<keyword evidence="4 5" id="KW-0694">RNA-binding</keyword>
<reference evidence="7" key="1">
    <citation type="journal article" date="2019" name="Int. J. Syst. Evol. Microbiol.">
        <title>The Global Catalogue of Microorganisms (GCM) 10K type strain sequencing project: providing services to taxonomists for standard genome sequencing and annotation.</title>
        <authorList>
            <consortium name="The Broad Institute Genomics Platform"/>
            <consortium name="The Broad Institute Genome Sequencing Center for Infectious Disease"/>
            <person name="Wu L."/>
            <person name="Ma J."/>
        </authorList>
    </citation>
    <scope>NUCLEOTIDE SEQUENCE [LARGE SCALE GENOMIC DNA]</scope>
    <source>
        <strain evidence="7">CECT 8570</strain>
    </source>
</reference>
<evidence type="ECO:0000256" key="4">
    <source>
        <dbReference type="ARBA" id="ARBA00022884"/>
    </source>
</evidence>
<keyword evidence="3 5" id="KW-0699">rRNA-binding</keyword>
<dbReference type="NCBIfam" id="NF003593">
    <property type="entry name" value="PRK05255.1-1"/>
    <property type="match status" value="1"/>
</dbReference>
<dbReference type="InterPro" id="IPR006839">
    <property type="entry name" value="DarP"/>
</dbReference>
<dbReference type="EMBL" id="JBHSCX010000020">
    <property type="protein sequence ID" value="MFC4363563.1"/>
    <property type="molecule type" value="Genomic_DNA"/>
</dbReference>
<dbReference type="SUPFAM" id="SSF158710">
    <property type="entry name" value="PSPTO4464-like"/>
    <property type="match status" value="1"/>
</dbReference>
<dbReference type="CDD" id="cd16331">
    <property type="entry name" value="YjgA-like"/>
    <property type="match status" value="1"/>
</dbReference>
<dbReference type="PANTHER" id="PTHR38101">
    <property type="entry name" value="UPF0307 PROTEIN YJGA"/>
    <property type="match status" value="1"/>
</dbReference>
<dbReference type="Pfam" id="PF04751">
    <property type="entry name" value="DarP"/>
    <property type="match status" value="1"/>
</dbReference>
<name>A0ABV8V794_9GAMM</name>
<comment type="function">
    <text evidence="5">Member of a network of 50S ribosomal subunit biogenesis factors which assembles along the 30S-50S interface, preventing incorrect 23S rRNA structures from forming. Promotes peptidyl transferase center (PTC) maturation.</text>
</comment>
<evidence type="ECO:0000256" key="2">
    <source>
        <dbReference type="ARBA" id="ARBA00022517"/>
    </source>
</evidence>
<keyword evidence="2 5" id="KW-0690">Ribosome biogenesis</keyword>
<dbReference type="PANTHER" id="PTHR38101:SF1">
    <property type="entry name" value="UPF0307 PROTEIN YJGA"/>
    <property type="match status" value="1"/>
</dbReference>
<protein>
    <recommendedName>
        <fullName evidence="5">Dual-action ribosomal maturation protein DarP</fullName>
    </recommendedName>
    <alternativeName>
        <fullName evidence="5">Large ribosomal subunit assembly factor DarP</fullName>
    </alternativeName>
</protein>
<dbReference type="Gene3D" id="1.10.60.30">
    <property type="entry name" value="PSPTO4464-like domains"/>
    <property type="match status" value="2"/>
</dbReference>
<keyword evidence="7" id="KW-1185">Reference proteome</keyword>
<evidence type="ECO:0000313" key="6">
    <source>
        <dbReference type="EMBL" id="MFC4363563.1"/>
    </source>
</evidence>
<dbReference type="HAMAP" id="MF_00765">
    <property type="entry name" value="DarP"/>
    <property type="match status" value="1"/>
</dbReference>